<dbReference type="CDD" id="cd03124">
    <property type="entry name" value="alpha_CA_prokaryotic_like"/>
    <property type="match status" value="1"/>
</dbReference>
<name>A0A9D2ZYL3_ACILW</name>
<feature type="chain" id="PRO_5039756650" description="Carbonic anhydrase" evidence="10">
    <location>
        <begin position="20"/>
        <end position="243"/>
    </location>
</feature>
<protein>
    <recommendedName>
        <fullName evidence="5 10">Carbonic anhydrase</fullName>
        <ecNumber evidence="4 10">4.2.1.1</ecNumber>
    </recommendedName>
</protein>
<dbReference type="EC" id="4.2.1.1" evidence="4 10"/>
<evidence type="ECO:0000256" key="9">
    <source>
        <dbReference type="ARBA" id="ARBA00048348"/>
    </source>
</evidence>
<evidence type="ECO:0000256" key="6">
    <source>
        <dbReference type="ARBA" id="ARBA00022723"/>
    </source>
</evidence>
<evidence type="ECO:0000256" key="10">
    <source>
        <dbReference type="RuleBase" id="RU367011"/>
    </source>
</evidence>
<keyword evidence="7 10" id="KW-0862">Zinc</keyword>
<dbReference type="InterPro" id="IPR023561">
    <property type="entry name" value="Carbonic_anhydrase_a-class"/>
</dbReference>
<evidence type="ECO:0000256" key="8">
    <source>
        <dbReference type="ARBA" id="ARBA00023239"/>
    </source>
</evidence>
<accession>A0A9D2ZYL3</accession>
<reference evidence="12" key="2">
    <citation type="submission" date="2021-09" db="EMBL/GenBank/DDBJ databases">
        <authorList>
            <person name="Gilroy R."/>
        </authorList>
    </citation>
    <scope>NUCLEOTIDE SEQUENCE</scope>
    <source>
        <strain evidence="12">CHK135-1449</strain>
    </source>
</reference>
<dbReference type="InterPro" id="IPR001148">
    <property type="entry name" value="CA_dom"/>
</dbReference>
<dbReference type="SUPFAM" id="SSF51069">
    <property type="entry name" value="Carbonic anhydrase"/>
    <property type="match status" value="1"/>
</dbReference>
<comment type="function">
    <text evidence="2 10">Reversible hydration of carbon dioxide.</text>
</comment>
<evidence type="ECO:0000256" key="3">
    <source>
        <dbReference type="ARBA" id="ARBA00010718"/>
    </source>
</evidence>
<keyword evidence="10" id="KW-0732">Signal</keyword>
<dbReference type="GO" id="GO:0008270">
    <property type="term" value="F:zinc ion binding"/>
    <property type="evidence" value="ECO:0007669"/>
    <property type="project" value="UniProtKB-UniRule"/>
</dbReference>
<evidence type="ECO:0000256" key="4">
    <source>
        <dbReference type="ARBA" id="ARBA00012925"/>
    </source>
</evidence>
<comment type="catalytic activity">
    <reaction evidence="9 10">
        <text>hydrogencarbonate + H(+) = CO2 + H2O</text>
        <dbReference type="Rhea" id="RHEA:10748"/>
        <dbReference type="ChEBI" id="CHEBI:15377"/>
        <dbReference type="ChEBI" id="CHEBI:15378"/>
        <dbReference type="ChEBI" id="CHEBI:16526"/>
        <dbReference type="ChEBI" id="CHEBI:17544"/>
        <dbReference type="EC" id="4.2.1.1"/>
    </reaction>
</comment>
<feature type="domain" description="Alpha-carbonic anhydrase" evidence="11">
    <location>
        <begin position="23"/>
        <end position="243"/>
    </location>
</feature>
<dbReference type="GO" id="GO:0004089">
    <property type="term" value="F:carbonate dehydratase activity"/>
    <property type="evidence" value="ECO:0007669"/>
    <property type="project" value="UniProtKB-UniRule"/>
</dbReference>
<dbReference type="InterPro" id="IPR036398">
    <property type="entry name" value="CA_dom_sf"/>
</dbReference>
<dbReference type="Gene3D" id="3.10.200.10">
    <property type="entry name" value="Alpha carbonic anhydrase"/>
    <property type="match status" value="1"/>
</dbReference>
<dbReference type="PROSITE" id="PS51144">
    <property type="entry name" value="ALPHA_CA_2"/>
    <property type="match status" value="1"/>
</dbReference>
<dbReference type="SMART" id="SM01057">
    <property type="entry name" value="Carb_anhydrase"/>
    <property type="match status" value="1"/>
</dbReference>
<dbReference type="InterPro" id="IPR018338">
    <property type="entry name" value="Carbonic_anhydrase_a-class_CS"/>
</dbReference>
<evidence type="ECO:0000256" key="1">
    <source>
        <dbReference type="ARBA" id="ARBA00001947"/>
    </source>
</evidence>
<dbReference type="Pfam" id="PF00194">
    <property type="entry name" value="Carb_anhydrase"/>
    <property type="match status" value="1"/>
</dbReference>
<organism evidence="12 13">
    <name type="scientific">Acinetobacter lwoffii</name>
    <dbReference type="NCBI Taxonomy" id="28090"/>
    <lineage>
        <taxon>Bacteria</taxon>
        <taxon>Pseudomonadati</taxon>
        <taxon>Pseudomonadota</taxon>
        <taxon>Gammaproteobacteria</taxon>
        <taxon>Moraxellales</taxon>
        <taxon>Moraxellaceae</taxon>
        <taxon>Acinetobacter</taxon>
    </lineage>
</organism>
<dbReference type="PANTHER" id="PTHR18952">
    <property type="entry name" value="CARBONIC ANHYDRASE"/>
    <property type="match status" value="1"/>
</dbReference>
<dbReference type="Proteomes" id="UP000787156">
    <property type="component" value="Unassembled WGS sequence"/>
</dbReference>
<dbReference type="PANTHER" id="PTHR18952:SF265">
    <property type="entry name" value="CARBONIC ANHYDRASE"/>
    <property type="match status" value="1"/>
</dbReference>
<comment type="caution">
    <text evidence="12">The sequence shown here is derived from an EMBL/GenBank/DDBJ whole genome shotgun (WGS) entry which is preliminary data.</text>
</comment>
<dbReference type="AlphaFoldDB" id="A0A9D2ZYL3"/>
<evidence type="ECO:0000259" key="11">
    <source>
        <dbReference type="PROSITE" id="PS51144"/>
    </source>
</evidence>
<keyword evidence="8 10" id="KW-0456">Lyase</keyword>
<dbReference type="InterPro" id="IPR041891">
    <property type="entry name" value="Alpha_CA_prokaryot-like"/>
</dbReference>
<evidence type="ECO:0000256" key="7">
    <source>
        <dbReference type="ARBA" id="ARBA00022833"/>
    </source>
</evidence>
<evidence type="ECO:0000313" key="13">
    <source>
        <dbReference type="Proteomes" id="UP000787156"/>
    </source>
</evidence>
<keyword evidence="6 10" id="KW-0479">Metal-binding</keyword>
<reference evidence="12" key="1">
    <citation type="journal article" date="2021" name="PeerJ">
        <title>Extensive microbial diversity within the chicken gut microbiome revealed by metagenomics and culture.</title>
        <authorList>
            <person name="Gilroy R."/>
            <person name="Ravi A."/>
            <person name="Getino M."/>
            <person name="Pursley I."/>
            <person name="Horton D.L."/>
            <person name="Alikhan N.F."/>
            <person name="Baker D."/>
            <person name="Gharbi K."/>
            <person name="Hall N."/>
            <person name="Watson M."/>
            <person name="Adriaenssens E.M."/>
            <person name="Foster-Nyarko E."/>
            <person name="Jarju S."/>
            <person name="Secka A."/>
            <person name="Antonio M."/>
            <person name="Oren A."/>
            <person name="Chaudhuri R.R."/>
            <person name="La Ragione R."/>
            <person name="Hildebrand F."/>
            <person name="Pallen M.J."/>
        </authorList>
    </citation>
    <scope>NUCLEOTIDE SEQUENCE</scope>
    <source>
        <strain evidence="12">CHK135-1449</strain>
    </source>
</reference>
<comment type="similarity">
    <text evidence="3 10">Belongs to the alpha-carbonic anhydrase family.</text>
</comment>
<sequence length="243" mass="27546">MKFKALMVLTLFASNAAFAGANLDWGYANQQAPEHWADISEKYAACNGKNQSPINIDQTIKAELPPLKFNYVSNSKSIINNARTVQVNFNEGNYLLLDNKKFELKQFHLHSPSENRIHGKTYPMEMHLVHSSPEGELTVVALMFEEGKKNEKLAKLWKEFPKTAGDTKTLKHQDIASAFLPENLDYYRFNGSLTTPPCSEGVRWIVLKDVQQASAKQIKAFSKLMEHPNNRPIQAQNARLILE</sequence>
<evidence type="ECO:0000256" key="5">
    <source>
        <dbReference type="ARBA" id="ARBA00014628"/>
    </source>
</evidence>
<evidence type="ECO:0000256" key="2">
    <source>
        <dbReference type="ARBA" id="ARBA00002904"/>
    </source>
</evidence>
<proteinExistence type="inferred from homology"/>
<dbReference type="PROSITE" id="PS00162">
    <property type="entry name" value="ALPHA_CA_1"/>
    <property type="match status" value="1"/>
</dbReference>
<comment type="cofactor">
    <cofactor evidence="1 10">
        <name>Zn(2+)</name>
        <dbReference type="ChEBI" id="CHEBI:29105"/>
    </cofactor>
</comment>
<evidence type="ECO:0000313" key="12">
    <source>
        <dbReference type="EMBL" id="HJF27092.1"/>
    </source>
</evidence>
<dbReference type="EMBL" id="DYWX01000023">
    <property type="protein sequence ID" value="HJF27092.1"/>
    <property type="molecule type" value="Genomic_DNA"/>
</dbReference>
<feature type="signal peptide" evidence="10">
    <location>
        <begin position="1"/>
        <end position="19"/>
    </location>
</feature>
<gene>
    <name evidence="12" type="ORF">K8V79_02360</name>
</gene>